<gene>
    <name evidence="1" type="ORF">RDB_LOCUS18680</name>
</gene>
<sequence>MISNPDNIIPQSPGSWKLCLIDFGLARPPLSFVAPTTPTTHENSNSVSEGPVHVFGTLPFASWNAQEEGSQLTFRDDLESLSYALLWVLRGTLT</sequence>
<evidence type="ECO:0000313" key="2">
    <source>
        <dbReference type="Proteomes" id="UP000663853"/>
    </source>
</evidence>
<dbReference type="EMBL" id="CAJMXA010000331">
    <property type="protein sequence ID" value="CAE6426341.1"/>
    <property type="molecule type" value="Genomic_DNA"/>
</dbReference>
<protein>
    <recommendedName>
        <fullName evidence="3">Protein kinase domain-containing protein</fullName>
    </recommendedName>
</protein>
<name>A0A8H3AMI6_9AGAM</name>
<dbReference type="Proteomes" id="UP000663853">
    <property type="component" value="Unassembled WGS sequence"/>
</dbReference>
<dbReference type="InterPro" id="IPR011009">
    <property type="entry name" value="Kinase-like_dom_sf"/>
</dbReference>
<dbReference type="AlphaFoldDB" id="A0A8H3AMI6"/>
<dbReference type="Gene3D" id="1.10.510.10">
    <property type="entry name" value="Transferase(Phosphotransferase) domain 1"/>
    <property type="match status" value="1"/>
</dbReference>
<dbReference type="SUPFAM" id="SSF56112">
    <property type="entry name" value="Protein kinase-like (PK-like)"/>
    <property type="match status" value="1"/>
</dbReference>
<organism evidence="1 2">
    <name type="scientific">Rhizoctonia solani</name>
    <dbReference type="NCBI Taxonomy" id="456999"/>
    <lineage>
        <taxon>Eukaryota</taxon>
        <taxon>Fungi</taxon>
        <taxon>Dikarya</taxon>
        <taxon>Basidiomycota</taxon>
        <taxon>Agaricomycotina</taxon>
        <taxon>Agaricomycetes</taxon>
        <taxon>Cantharellales</taxon>
        <taxon>Ceratobasidiaceae</taxon>
        <taxon>Rhizoctonia</taxon>
    </lineage>
</organism>
<proteinExistence type="predicted"/>
<evidence type="ECO:0000313" key="1">
    <source>
        <dbReference type="EMBL" id="CAE6426341.1"/>
    </source>
</evidence>
<comment type="caution">
    <text evidence="1">The sequence shown here is derived from an EMBL/GenBank/DDBJ whole genome shotgun (WGS) entry which is preliminary data.</text>
</comment>
<evidence type="ECO:0008006" key="3">
    <source>
        <dbReference type="Google" id="ProtNLM"/>
    </source>
</evidence>
<accession>A0A8H3AMI6</accession>
<reference evidence="1" key="1">
    <citation type="submission" date="2021-01" db="EMBL/GenBank/DDBJ databases">
        <authorList>
            <person name="Kaushik A."/>
        </authorList>
    </citation>
    <scope>NUCLEOTIDE SEQUENCE</scope>
    <source>
        <strain evidence="1">AG6-10EEA</strain>
    </source>
</reference>